<evidence type="ECO:0000313" key="5">
    <source>
        <dbReference type="Proteomes" id="UP000291144"/>
    </source>
</evidence>
<dbReference type="PANTHER" id="PTHR43003">
    <property type="entry name" value="DNA-3-METHYLADENINE GLYCOSYLASE"/>
    <property type="match status" value="1"/>
</dbReference>
<protein>
    <submittedName>
        <fullName evidence="4">DNA-3-methyladenine glycosylase 2 family protein</fullName>
    </submittedName>
</protein>
<dbReference type="PANTHER" id="PTHR43003:SF6">
    <property type="entry name" value="DNA GLYCOSYLASE"/>
    <property type="match status" value="1"/>
</dbReference>
<gene>
    <name evidence="4" type="ORF">E0H73_08665</name>
</gene>
<evidence type="ECO:0000313" key="4">
    <source>
        <dbReference type="EMBL" id="TCC64458.1"/>
    </source>
</evidence>
<dbReference type="SUPFAM" id="SSF48150">
    <property type="entry name" value="DNA-glycosylase"/>
    <property type="match status" value="1"/>
</dbReference>
<keyword evidence="2" id="KW-0234">DNA repair</keyword>
<name>A0A4R0L0Z9_9ACTN</name>
<reference evidence="4 5" key="1">
    <citation type="submission" date="2019-02" db="EMBL/GenBank/DDBJ databases">
        <title>Kribbella capetownensis sp. nov. and Kribbella speibonae sp. nov., isolated from soil.</title>
        <authorList>
            <person name="Curtis S.M."/>
            <person name="Norton I."/>
            <person name="Everest G.J."/>
            <person name="Meyers P.R."/>
        </authorList>
    </citation>
    <scope>NUCLEOTIDE SEQUENCE [LARGE SCALE GENOMIC DNA]</scope>
    <source>
        <strain evidence="4 5">NRRL B-24813</strain>
    </source>
</reference>
<dbReference type="GO" id="GO:0006307">
    <property type="term" value="P:DNA alkylation repair"/>
    <property type="evidence" value="ECO:0007669"/>
    <property type="project" value="TreeGrafter"/>
</dbReference>
<dbReference type="InterPro" id="IPR051912">
    <property type="entry name" value="Alkylbase_DNA_Glycosylase/TA"/>
</dbReference>
<keyword evidence="1" id="KW-0227">DNA damage</keyword>
<dbReference type="InterPro" id="IPR011257">
    <property type="entry name" value="DNA_glycosylase"/>
</dbReference>
<dbReference type="GO" id="GO:0032993">
    <property type="term" value="C:protein-DNA complex"/>
    <property type="evidence" value="ECO:0007669"/>
    <property type="project" value="TreeGrafter"/>
</dbReference>
<proteinExistence type="predicted"/>
<dbReference type="GO" id="GO:0006285">
    <property type="term" value="P:base-excision repair, AP site formation"/>
    <property type="evidence" value="ECO:0007669"/>
    <property type="project" value="TreeGrafter"/>
</dbReference>
<evidence type="ECO:0000256" key="3">
    <source>
        <dbReference type="SAM" id="MobiDB-lite"/>
    </source>
</evidence>
<dbReference type="GO" id="GO:0032131">
    <property type="term" value="F:alkylated DNA binding"/>
    <property type="evidence" value="ECO:0007669"/>
    <property type="project" value="TreeGrafter"/>
</dbReference>
<dbReference type="GO" id="GO:0005737">
    <property type="term" value="C:cytoplasm"/>
    <property type="evidence" value="ECO:0007669"/>
    <property type="project" value="TreeGrafter"/>
</dbReference>
<sequence length="328" mass="36767">MEWNVRGVSKTWRVSSVVRVWRAGRMVDPHSVIGGLRKGPGDPAYYFEGGRRTVWRATRTPDGPVLLRLTPYAGEVEAEAWGPGAAWVLDGVPELLGEADSWDGFEPLPEHQALVDAARRFPHVRVPRTRAVFEAMAAAGIEQVVTGKEAFRAWRVLLREYGEPAPGPSTRDGRVMIVPPSPEEWRQIPSWQWLRAGVEGRRSRVVLTAATRAKALERTLELTDSAEIERRLRSLPGVGVWTAAEVRQRAHGDADAFSFADYHVPRDVSYALIGEELDDDGCAELIEPYRGHRFRVQRLLEMAGIRHPRHGPRKSLPTHTPGATHRLR</sequence>
<dbReference type="Proteomes" id="UP000291144">
    <property type="component" value="Unassembled WGS sequence"/>
</dbReference>
<accession>A0A4R0L0Z9</accession>
<dbReference type="EMBL" id="SJKB01000002">
    <property type="protein sequence ID" value="TCC64458.1"/>
    <property type="molecule type" value="Genomic_DNA"/>
</dbReference>
<dbReference type="OrthoDB" id="5501430at2"/>
<dbReference type="GO" id="GO:0043916">
    <property type="term" value="F:DNA-7-methylguanine glycosylase activity"/>
    <property type="evidence" value="ECO:0007669"/>
    <property type="project" value="TreeGrafter"/>
</dbReference>
<evidence type="ECO:0000256" key="1">
    <source>
        <dbReference type="ARBA" id="ARBA00022763"/>
    </source>
</evidence>
<dbReference type="Gene3D" id="1.10.340.30">
    <property type="entry name" value="Hypothetical protein, domain 2"/>
    <property type="match status" value="1"/>
</dbReference>
<feature type="region of interest" description="Disordered" evidence="3">
    <location>
        <begin position="306"/>
        <end position="328"/>
    </location>
</feature>
<comment type="caution">
    <text evidence="4">The sequence shown here is derived from an EMBL/GenBank/DDBJ whole genome shotgun (WGS) entry which is preliminary data.</text>
</comment>
<organism evidence="4 5">
    <name type="scientific">Kribbella pittospori</name>
    <dbReference type="NCBI Taxonomy" id="722689"/>
    <lineage>
        <taxon>Bacteria</taxon>
        <taxon>Bacillati</taxon>
        <taxon>Actinomycetota</taxon>
        <taxon>Actinomycetes</taxon>
        <taxon>Propionibacteriales</taxon>
        <taxon>Kribbellaceae</taxon>
        <taxon>Kribbella</taxon>
    </lineage>
</organism>
<dbReference type="AlphaFoldDB" id="A0A4R0L0Z9"/>
<evidence type="ECO:0000256" key="2">
    <source>
        <dbReference type="ARBA" id="ARBA00023204"/>
    </source>
</evidence>
<dbReference type="GO" id="GO:0008725">
    <property type="term" value="F:DNA-3-methyladenine glycosylase activity"/>
    <property type="evidence" value="ECO:0007669"/>
    <property type="project" value="TreeGrafter"/>
</dbReference>
<keyword evidence="5" id="KW-1185">Reference proteome</keyword>